<evidence type="ECO:0000256" key="6">
    <source>
        <dbReference type="ARBA" id="ARBA00023004"/>
    </source>
</evidence>
<dbReference type="CDD" id="cd02772">
    <property type="entry name" value="MopB_NDH-1_NuoG2"/>
    <property type="match status" value="1"/>
</dbReference>
<dbReference type="PANTHER" id="PTHR43105">
    <property type="entry name" value="RESPIRATORY NITRATE REDUCTASE"/>
    <property type="match status" value="1"/>
</dbReference>
<dbReference type="InterPro" id="IPR006656">
    <property type="entry name" value="Mopterin_OxRdtase"/>
</dbReference>
<comment type="catalytic activity">
    <reaction evidence="10 11">
        <text>a quinone + NADH + 5 H(+)(in) = a quinol + NAD(+) + 4 H(+)(out)</text>
        <dbReference type="Rhea" id="RHEA:57888"/>
        <dbReference type="ChEBI" id="CHEBI:15378"/>
        <dbReference type="ChEBI" id="CHEBI:24646"/>
        <dbReference type="ChEBI" id="CHEBI:57540"/>
        <dbReference type="ChEBI" id="CHEBI:57945"/>
        <dbReference type="ChEBI" id="CHEBI:132124"/>
    </reaction>
</comment>
<evidence type="ECO:0000256" key="7">
    <source>
        <dbReference type="ARBA" id="ARBA00023014"/>
    </source>
</evidence>
<keyword evidence="8 11" id="KW-0520">NAD</keyword>
<dbReference type="GO" id="GO:0046872">
    <property type="term" value="F:metal ion binding"/>
    <property type="evidence" value="ECO:0007669"/>
    <property type="project" value="UniProtKB-UniRule"/>
</dbReference>
<dbReference type="CDD" id="cd00207">
    <property type="entry name" value="fer2"/>
    <property type="match status" value="1"/>
</dbReference>
<dbReference type="Gene3D" id="3.40.50.740">
    <property type="match status" value="2"/>
</dbReference>
<dbReference type="SMART" id="SM00929">
    <property type="entry name" value="NADH-G_4Fe-4S_3"/>
    <property type="match status" value="1"/>
</dbReference>
<dbReference type="SUPFAM" id="SSF54292">
    <property type="entry name" value="2Fe-2S ferredoxin-like"/>
    <property type="match status" value="1"/>
</dbReference>
<keyword evidence="11" id="KW-0001">2Fe-2S</keyword>
<keyword evidence="11" id="KW-0874">Quinone</keyword>
<dbReference type="Pfam" id="PF10588">
    <property type="entry name" value="NADH-G_4Fe-4S_3"/>
    <property type="match status" value="1"/>
</dbReference>
<feature type="domain" description="Cyclic nucleotide-binding" evidence="12">
    <location>
        <begin position="780"/>
        <end position="799"/>
    </location>
</feature>
<evidence type="ECO:0000256" key="4">
    <source>
        <dbReference type="ARBA" id="ARBA00022723"/>
    </source>
</evidence>
<feature type="domain" description="4Fe-4S His(Cys)3-ligated-type" evidence="15">
    <location>
        <begin position="84"/>
        <end position="123"/>
    </location>
</feature>
<dbReference type="PROSITE" id="PS00641">
    <property type="entry name" value="COMPLEX1_75K_1"/>
    <property type="match status" value="1"/>
</dbReference>
<dbReference type="Gene3D" id="3.40.228.10">
    <property type="entry name" value="Dimethylsulfoxide Reductase, domain 2"/>
    <property type="match status" value="1"/>
</dbReference>
<dbReference type="PROSITE" id="PS00643">
    <property type="entry name" value="COMPLEX1_75K_3"/>
    <property type="match status" value="1"/>
</dbReference>
<sequence>MSNQQQSITLEIDGIPLRAEQGEPLIDVADRAGIVIPRFCYHKKLSIAANCRMCLVEVERVPKPLPACATPVNEGMKVHTRSPMVLAAQKAIMEFLLINHPLDCPICDQGGECELQDVSVGFGADNSRFTERKRVVRDKDLGSLVATDMTRCIHCTRCVRFGEEIAGDRELGLTGRGENVEIGTFIEKALASELSGNVIDLCPVGALTSKPFRYKARTWEMQQLPGIAPHDAVGSNLYLHVKDNRVMRVVPRDNEAINEVWISDRDRFGYEGLYSPDRLLAPMVRKDGQWQSVDWETALIAVAEGLQRMARDHGPNALGALASPGSTLEEFYLLQRVMRGLGCHNIDHRLSATDFRDQDEAPLFPWLGQSLPELQQSDVILLIGSLCRKEQPLVNHRIRQATRGGARVFVLNPIDYPFNYPVAERLIASPAGMVMHLANIAKASNPNHGVSDANPVEKSIAEALQAGTRSAILLGDTAMAHPQAATLRALAGRIAEQSGATLGLLTPGANGAGAWIAGAIPHRGATGKRLEDAGLDVGAMIADRAGRGRNGYVLLGVEPELDCANSLFAARAMANAGFVVSLTAYRTHAMEDYADILLPIALFAENTGTFVNAAGDWQTFAPAVTPPGDARPAWRILRVLGNLLNPEGFDYQDVAEVRDEVRERLENTGSLERRIGGVYDKPIRRMAEQTNGKSPLTRIGDVPIHAVDPLVRRAASLQQTPDAAPSAIRINRKLAGQLRIREGESVSATQEGFRKTLPVIIDDRVPDDCVWLPAGGADSMGLGGRFGEIALSRYSGDPR</sequence>
<dbReference type="SUPFAM" id="SSF54862">
    <property type="entry name" value="4Fe-4S ferredoxins"/>
    <property type="match status" value="1"/>
</dbReference>
<evidence type="ECO:0000256" key="9">
    <source>
        <dbReference type="ARBA" id="ARBA00026021"/>
    </source>
</evidence>
<comment type="cofactor">
    <cofactor evidence="11">
        <name>[2Fe-2S] cluster</name>
        <dbReference type="ChEBI" id="CHEBI:190135"/>
    </cofactor>
    <text evidence="11">Binds 1 [2Fe-2S] cluster per subunit.</text>
</comment>
<dbReference type="Pfam" id="PF22151">
    <property type="entry name" value="Fer4_NDSU1"/>
    <property type="match status" value="1"/>
</dbReference>
<evidence type="ECO:0000256" key="10">
    <source>
        <dbReference type="ARBA" id="ARBA00047712"/>
    </source>
</evidence>
<keyword evidence="6 11" id="KW-0408">Iron</keyword>
<accession>A0A450S763</accession>
<keyword evidence="7 11" id="KW-0411">Iron-sulfur</keyword>
<organism evidence="16">
    <name type="scientific">Candidatus Kentrum sp. DK</name>
    <dbReference type="NCBI Taxonomy" id="2126562"/>
    <lineage>
        <taxon>Bacteria</taxon>
        <taxon>Pseudomonadati</taxon>
        <taxon>Pseudomonadota</taxon>
        <taxon>Gammaproteobacteria</taxon>
        <taxon>Candidatus Kentrum</taxon>
    </lineage>
</organism>
<dbReference type="GO" id="GO:0051537">
    <property type="term" value="F:2 iron, 2 sulfur cluster binding"/>
    <property type="evidence" value="ECO:0007669"/>
    <property type="project" value="UniProtKB-UniRule"/>
</dbReference>
<evidence type="ECO:0000256" key="1">
    <source>
        <dbReference type="ARBA" id="ARBA00001966"/>
    </source>
</evidence>
<dbReference type="PROSITE" id="PS00642">
    <property type="entry name" value="COMPLEX1_75K_2"/>
    <property type="match status" value="1"/>
</dbReference>
<dbReference type="InterPro" id="IPR001041">
    <property type="entry name" value="2Fe-2S_ferredoxin-type"/>
</dbReference>
<dbReference type="NCBIfam" id="TIGR01973">
    <property type="entry name" value="NuoG"/>
    <property type="match status" value="1"/>
</dbReference>
<reference evidence="16" key="1">
    <citation type="submission" date="2019-02" db="EMBL/GenBank/DDBJ databases">
        <authorList>
            <person name="Gruber-Vodicka R. H."/>
            <person name="Seah K. B. B."/>
        </authorList>
    </citation>
    <scope>NUCLEOTIDE SEQUENCE</scope>
    <source>
        <strain evidence="16">BECK_DK161</strain>
    </source>
</reference>
<evidence type="ECO:0000256" key="5">
    <source>
        <dbReference type="ARBA" id="ARBA00022967"/>
    </source>
</evidence>
<dbReference type="EC" id="7.1.1.-" evidence="11"/>
<dbReference type="EMBL" id="CAADEY010000019">
    <property type="protein sequence ID" value="VFJ47719.1"/>
    <property type="molecule type" value="Genomic_DNA"/>
</dbReference>
<dbReference type="InterPro" id="IPR019574">
    <property type="entry name" value="NADH_UbQ_OxRdtase_Gsu_4Fe4S-bd"/>
</dbReference>
<dbReference type="FunFam" id="3.10.20.740:FF:000001">
    <property type="entry name" value="NADH-quinone oxidoreductase subunit G"/>
    <property type="match status" value="1"/>
</dbReference>
<dbReference type="AlphaFoldDB" id="A0A450S763"/>
<comment type="function">
    <text evidence="11">NDH-1 shuttles electrons from NADH, via FMN and iron-sulfur (Fe-S) centers, to quinones in the respiratory chain. Couples the redox reaction to proton translocation (for every two electrons transferred, four hydrogen ions are translocated across the cytoplasmic membrane), and thus conserves the redox energy in a proton gradient.</text>
</comment>
<dbReference type="Gene3D" id="2.20.25.90">
    <property type="entry name" value="ADC-like domains"/>
    <property type="match status" value="1"/>
</dbReference>
<dbReference type="Pfam" id="PF13510">
    <property type="entry name" value="Fer2_4"/>
    <property type="match status" value="1"/>
</dbReference>
<dbReference type="Gene3D" id="3.10.20.740">
    <property type="match status" value="1"/>
</dbReference>
<dbReference type="Pfam" id="PF22117">
    <property type="entry name" value="Fer4_Nqo3"/>
    <property type="match status" value="1"/>
</dbReference>
<keyword evidence="5 11" id="KW-1278">Translocase</keyword>
<dbReference type="PROSITE" id="PS51669">
    <property type="entry name" value="4FE4S_MOW_BIS_MGD"/>
    <property type="match status" value="1"/>
</dbReference>
<dbReference type="InterPro" id="IPR006963">
    <property type="entry name" value="Mopterin_OxRdtase_4Fe-4S_dom"/>
</dbReference>
<dbReference type="Pfam" id="PF00384">
    <property type="entry name" value="Molybdopterin"/>
    <property type="match status" value="1"/>
</dbReference>
<dbReference type="GO" id="GO:0008137">
    <property type="term" value="F:NADH dehydrogenase (ubiquinone) activity"/>
    <property type="evidence" value="ECO:0007669"/>
    <property type="project" value="UniProtKB-UniRule"/>
</dbReference>
<dbReference type="InterPro" id="IPR010228">
    <property type="entry name" value="NADH_UbQ_OxRdtase_Gsu"/>
</dbReference>
<dbReference type="InterPro" id="IPR050123">
    <property type="entry name" value="Prok_molybdopt-oxidoreductase"/>
</dbReference>
<comment type="similarity">
    <text evidence="2 11">Belongs to the complex I 75 kDa subunit family.</text>
</comment>
<proteinExistence type="inferred from homology"/>
<dbReference type="GO" id="GO:0042773">
    <property type="term" value="P:ATP synthesis coupled electron transport"/>
    <property type="evidence" value="ECO:0007669"/>
    <property type="project" value="InterPro"/>
</dbReference>
<dbReference type="GO" id="GO:0048038">
    <property type="term" value="F:quinone binding"/>
    <property type="evidence" value="ECO:0007669"/>
    <property type="project" value="UniProtKB-UniRule"/>
</dbReference>
<dbReference type="GO" id="GO:0051539">
    <property type="term" value="F:4 iron, 4 sulfur cluster binding"/>
    <property type="evidence" value="ECO:0007669"/>
    <property type="project" value="UniProtKB-KW"/>
</dbReference>
<dbReference type="PANTHER" id="PTHR43105:SF13">
    <property type="entry name" value="NADH-UBIQUINONE OXIDOREDUCTASE 75 KDA SUBUNIT, MITOCHONDRIAL"/>
    <property type="match status" value="1"/>
</dbReference>
<dbReference type="GO" id="GO:0016651">
    <property type="term" value="F:oxidoreductase activity, acting on NAD(P)H"/>
    <property type="evidence" value="ECO:0007669"/>
    <property type="project" value="InterPro"/>
</dbReference>
<dbReference type="InterPro" id="IPR054351">
    <property type="entry name" value="NADH_UbQ_OxRdtase_ferredoxin"/>
</dbReference>
<dbReference type="Gene3D" id="3.30.70.20">
    <property type="match status" value="1"/>
</dbReference>
<dbReference type="PROSITE" id="PS51085">
    <property type="entry name" value="2FE2S_FER_2"/>
    <property type="match status" value="1"/>
</dbReference>
<evidence type="ECO:0000256" key="11">
    <source>
        <dbReference type="RuleBase" id="RU003525"/>
    </source>
</evidence>
<feature type="domain" description="4Fe-4S Mo/W bis-MGD-type" evidence="14">
    <location>
        <begin position="221"/>
        <end position="277"/>
    </location>
</feature>
<evidence type="ECO:0000256" key="2">
    <source>
        <dbReference type="ARBA" id="ARBA00005404"/>
    </source>
</evidence>
<feature type="domain" description="2Fe-2S ferredoxin-type" evidence="13">
    <location>
        <begin position="6"/>
        <end position="84"/>
    </location>
</feature>
<dbReference type="GO" id="GO:0016020">
    <property type="term" value="C:membrane"/>
    <property type="evidence" value="ECO:0007669"/>
    <property type="project" value="InterPro"/>
</dbReference>
<evidence type="ECO:0000256" key="8">
    <source>
        <dbReference type="ARBA" id="ARBA00023027"/>
    </source>
</evidence>
<keyword evidence="4 11" id="KW-0479">Metal-binding</keyword>
<evidence type="ECO:0000259" key="14">
    <source>
        <dbReference type="PROSITE" id="PS51669"/>
    </source>
</evidence>
<evidence type="ECO:0000259" key="12">
    <source>
        <dbReference type="PROSITE" id="PS50042"/>
    </source>
</evidence>
<comment type="subunit">
    <text evidence="9">Composed of 13 different subunits. Subunits NuoCD, E, F, and G constitute the peripheral sector of the complex.</text>
</comment>
<dbReference type="FunFam" id="3.30.70.20:FF:000002">
    <property type="entry name" value="NADH-ubiquinone oxidoreductase 75 kDa subunit"/>
    <property type="match status" value="1"/>
</dbReference>
<comment type="cofactor">
    <cofactor evidence="1 11">
        <name>[4Fe-4S] cluster</name>
        <dbReference type="ChEBI" id="CHEBI:49883"/>
    </cofactor>
</comment>
<evidence type="ECO:0000313" key="16">
    <source>
        <dbReference type="EMBL" id="VFJ47719.1"/>
    </source>
</evidence>
<dbReference type="InterPro" id="IPR000283">
    <property type="entry name" value="NADH_UbQ_OxRdtase_75kDa_su_CS"/>
</dbReference>
<dbReference type="SUPFAM" id="SSF53706">
    <property type="entry name" value="Formate dehydrogenase/DMSO reductase, domains 1-3"/>
    <property type="match status" value="1"/>
</dbReference>
<evidence type="ECO:0000256" key="3">
    <source>
        <dbReference type="ARBA" id="ARBA00022485"/>
    </source>
</evidence>
<keyword evidence="3 11" id="KW-0004">4Fe-4S</keyword>
<gene>
    <name evidence="16" type="ORF">BECKDK2373C_GA0170839_101913</name>
</gene>
<dbReference type="InterPro" id="IPR036010">
    <property type="entry name" value="2Fe-2S_ferredoxin-like_sf"/>
</dbReference>
<name>A0A450S763_9GAMM</name>
<dbReference type="PROSITE" id="PS50042">
    <property type="entry name" value="CNMP_BINDING_3"/>
    <property type="match status" value="1"/>
</dbReference>
<evidence type="ECO:0000259" key="15">
    <source>
        <dbReference type="PROSITE" id="PS51839"/>
    </source>
</evidence>
<evidence type="ECO:0000259" key="13">
    <source>
        <dbReference type="PROSITE" id="PS51085"/>
    </source>
</evidence>
<dbReference type="InterPro" id="IPR000595">
    <property type="entry name" value="cNMP-bd_dom"/>
</dbReference>
<dbReference type="PROSITE" id="PS51839">
    <property type="entry name" value="4FE4S_HC3"/>
    <property type="match status" value="1"/>
</dbReference>
<protein>
    <recommendedName>
        <fullName evidence="11">NADH-quinone oxidoreductase</fullName>
        <ecNumber evidence="11">7.1.1.-</ecNumber>
    </recommendedName>
</protein>